<accession>W3XEN1</accession>
<comment type="pathway">
    <text evidence="3">Sphingolipid metabolism.</text>
</comment>
<keyword evidence="8" id="KW-0443">Lipid metabolism</keyword>
<dbReference type="EC" id="1.1.1.102" evidence="9"/>
<dbReference type="Gene3D" id="3.40.50.720">
    <property type="entry name" value="NAD(P)-binding Rossmann-like Domain"/>
    <property type="match status" value="1"/>
</dbReference>
<dbReference type="Proteomes" id="UP000030651">
    <property type="component" value="Unassembled WGS sequence"/>
</dbReference>
<dbReference type="GO" id="GO:0005789">
    <property type="term" value="C:endoplasmic reticulum membrane"/>
    <property type="evidence" value="ECO:0007669"/>
    <property type="project" value="TreeGrafter"/>
</dbReference>
<dbReference type="SMR" id="W3XEN1"/>
<evidence type="ECO:0000256" key="4">
    <source>
        <dbReference type="ARBA" id="ARBA00022824"/>
    </source>
</evidence>
<keyword evidence="15" id="KW-1185">Reference proteome</keyword>
<dbReference type="InterPro" id="IPR045022">
    <property type="entry name" value="KDSR-like"/>
</dbReference>
<dbReference type="OMA" id="PRQWGFF"/>
<evidence type="ECO:0000256" key="10">
    <source>
        <dbReference type="ARBA" id="ARBA00044737"/>
    </source>
</evidence>
<dbReference type="GO" id="GO:0047560">
    <property type="term" value="F:3-dehydrosphinganine reductase activity"/>
    <property type="evidence" value="ECO:0007669"/>
    <property type="project" value="UniProtKB-EC"/>
</dbReference>
<gene>
    <name evidence="14" type="ORF">PFICI_05527</name>
</gene>
<evidence type="ECO:0000259" key="13">
    <source>
        <dbReference type="SMART" id="SM00822"/>
    </source>
</evidence>
<evidence type="ECO:0000256" key="9">
    <source>
        <dbReference type="ARBA" id="ARBA00026112"/>
    </source>
</evidence>
<keyword evidence="12" id="KW-0812">Transmembrane</keyword>
<evidence type="ECO:0000256" key="7">
    <source>
        <dbReference type="ARBA" id="ARBA00023002"/>
    </source>
</evidence>
<evidence type="ECO:0000313" key="14">
    <source>
        <dbReference type="EMBL" id="ETS83651.1"/>
    </source>
</evidence>
<comment type="function">
    <text evidence="10">Catalyzes the reduction of 3'-oxosphinganine (3-ketodihydrosphingosine/KDS) to sphinganine (dihydrosphingosine/DHS), the second step of de novo sphingolipid biosynthesis.</text>
</comment>
<comment type="catalytic activity">
    <reaction evidence="11">
        <text>sphinganine + NADP(+) = 3-oxosphinganine + NADPH + H(+)</text>
        <dbReference type="Rhea" id="RHEA:22640"/>
        <dbReference type="ChEBI" id="CHEBI:15378"/>
        <dbReference type="ChEBI" id="CHEBI:57783"/>
        <dbReference type="ChEBI" id="CHEBI:57817"/>
        <dbReference type="ChEBI" id="CHEBI:58299"/>
        <dbReference type="ChEBI" id="CHEBI:58349"/>
        <dbReference type="EC" id="1.1.1.102"/>
    </reaction>
    <physiologicalReaction direction="right-to-left" evidence="11">
        <dbReference type="Rhea" id="RHEA:22642"/>
    </physiologicalReaction>
</comment>
<keyword evidence="5" id="KW-0521">NADP</keyword>
<dbReference type="RefSeq" id="XP_007832299.1">
    <property type="nucleotide sequence ID" value="XM_007834108.1"/>
</dbReference>
<dbReference type="InParanoid" id="W3XEN1"/>
<evidence type="ECO:0000256" key="6">
    <source>
        <dbReference type="ARBA" id="ARBA00022919"/>
    </source>
</evidence>
<dbReference type="PANTHER" id="PTHR43550">
    <property type="entry name" value="3-KETODIHYDROSPHINGOSINE REDUCTASE"/>
    <property type="match status" value="1"/>
</dbReference>
<protein>
    <recommendedName>
        <fullName evidence="9">3-dehydrosphinganine reductase</fullName>
        <ecNumber evidence="9">1.1.1.102</ecNumber>
    </recommendedName>
</protein>
<feature type="transmembrane region" description="Helical" evidence="12">
    <location>
        <begin position="299"/>
        <end position="318"/>
    </location>
</feature>
<dbReference type="KEGG" id="pfy:PFICI_05527"/>
<evidence type="ECO:0000256" key="12">
    <source>
        <dbReference type="SAM" id="Phobius"/>
    </source>
</evidence>
<reference evidence="15" key="1">
    <citation type="journal article" date="2015" name="BMC Genomics">
        <title>Genomic and transcriptomic analysis of the endophytic fungus Pestalotiopsis fici reveals its lifestyle and high potential for synthesis of natural products.</title>
        <authorList>
            <person name="Wang X."/>
            <person name="Zhang X."/>
            <person name="Liu L."/>
            <person name="Xiang M."/>
            <person name="Wang W."/>
            <person name="Sun X."/>
            <person name="Che Y."/>
            <person name="Guo L."/>
            <person name="Liu G."/>
            <person name="Guo L."/>
            <person name="Wang C."/>
            <person name="Yin W.B."/>
            <person name="Stadler M."/>
            <person name="Zhang X."/>
            <person name="Liu X."/>
        </authorList>
    </citation>
    <scope>NUCLEOTIDE SEQUENCE [LARGE SCALE GENOMIC DNA]</scope>
    <source>
        <strain evidence="15">W106-1 / CGMCC3.15140</strain>
    </source>
</reference>
<keyword evidence="12" id="KW-0472">Membrane</keyword>
<dbReference type="STRING" id="1229662.W3XEN1"/>
<dbReference type="InterPro" id="IPR036291">
    <property type="entry name" value="NAD(P)-bd_dom_sf"/>
</dbReference>
<dbReference type="OrthoDB" id="10267115at2759"/>
<dbReference type="InterPro" id="IPR057326">
    <property type="entry name" value="KR_dom"/>
</dbReference>
<dbReference type="GeneID" id="19270540"/>
<evidence type="ECO:0000256" key="5">
    <source>
        <dbReference type="ARBA" id="ARBA00022857"/>
    </source>
</evidence>
<evidence type="ECO:0000256" key="1">
    <source>
        <dbReference type="ARBA" id="ARBA00004240"/>
    </source>
</evidence>
<dbReference type="CDD" id="cd08939">
    <property type="entry name" value="KDSR-like_SDR_c"/>
    <property type="match status" value="1"/>
</dbReference>
<comment type="pathway">
    <text evidence="2">Lipid metabolism; sphingolipid metabolism.</text>
</comment>
<keyword evidence="4" id="KW-0256">Endoplasmic reticulum</keyword>
<dbReference type="eggNOG" id="KOG1210">
    <property type="taxonomic scope" value="Eukaryota"/>
</dbReference>
<dbReference type="GO" id="GO:0006666">
    <property type="term" value="P:3-keto-sphinganine metabolic process"/>
    <property type="evidence" value="ECO:0007669"/>
    <property type="project" value="InterPro"/>
</dbReference>
<keyword evidence="6" id="KW-0746">Sphingolipid metabolism</keyword>
<evidence type="ECO:0000256" key="2">
    <source>
        <dbReference type="ARBA" id="ARBA00004760"/>
    </source>
</evidence>
<proteinExistence type="predicted"/>
<sequence length="345" mass="37327">MGGMLSKNDFPVKGRTVLITGGSRGMGRAAGRILAERGANVVIVARDQKRLLEAIKHIQEGAENSETQRFHHISADLSSPSESVRVIDEVATWNSGNPPDIVWCCAGTSHPGLFVDTPISAFREQMDGNYFSSLYMAHAAVNCWIKGAREGVDGPKETASNGKAAKPARHIIFTASFLALYGIAGYGAYSPSKAALRSLCETLSQEMNLYTAAHPNEAPIRAHTIFPATILTESYEAENLIKPDVTKMLEEDDKGQTPEVVALESIKGLERGLELITTDLMTGLVKGSMLGGSTRGGPGRILIDWFLAWLMGIVMVIVRSDMDKKVRDWGRKFGSASKTTASKQT</sequence>
<dbReference type="EMBL" id="KI912111">
    <property type="protein sequence ID" value="ETS83651.1"/>
    <property type="molecule type" value="Genomic_DNA"/>
</dbReference>
<dbReference type="SUPFAM" id="SSF51735">
    <property type="entry name" value="NAD(P)-binding Rossmann-fold domains"/>
    <property type="match status" value="1"/>
</dbReference>
<evidence type="ECO:0000256" key="8">
    <source>
        <dbReference type="ARBA" id="ARBA00023098"/>
    </source>
</evidence>
<feature type="domain" description="Ketoreductase" evidence="13">
    <location>
        <begin position="15"/>
        <end position="223"/>
    </location>
</feature>
<dbReference type="SMART" id="SM00822">
    <property type="entry name" value="PKS_KR"/>
    <property type="match status" value="1"/>
</dbReference>
<evidence type="ECO:0000256" key="11">
    <source>
        <dbReference type="ARBA" id="ARBA00048930"/>
    </source>
</evidence>
<dbReference type="AlphaFoldDB" id="W3XEN1"/>
<dbReference type="Pfam" id="PF00106">
    <property type="entry name" value="adh_short"/>
    <property type="match status" value="2"/>
</dbReference>
<keyword evidence="7" id="KW-0560">Oxidoreductase</keyword>
<dbReference type="PANTHER" id="PTHR43550:SF3">
    <property type="entry name" value="3-KETODIHYDROSPHINGOSINE REDUCTASE"/>
    <property type="match status" value="1"/>
</dbReference>
<keyword evidence="12" id="KW-1133">Transmembrane helix</keyword>
<name>W3XEN1_PESFW</name>
<evidence type="ECO:0000256" key="3">
    <source>
        <dbReference type="ARBA" id="ARBA00004991"/>
    </source>
</evidence>
<dbReference type="GO" id="GO:0030148">
    <property type="term" value="P:sphingolipid biosynthetic process"/>
    <property type="evidence" value="ECO:0007669"/>
    <property type="project" value="InterPro"/>
</dbReference>
<dbReference type="InterPro" id="IPR002347">
    <property type="entry name" value="SDR_fam"/>
</dbReference>
<evidence type="ECO:0000313" key="15">
    <source>
        <dbReference type="Proteomes" id="UP000030651"/>
    </source>
</evidence>
<dbReference type="HOGENOM" id="CLU_010194_3_0_1"/>
<organism evidence="14 15">
    <name type="scientific">Pestalotiopsis fici (strain W106-1 / CGMCC3.15140)</name>
    <dbReference type="NCBI Taxonomy" id="1229662"/>
    <lineage>
        <taxon>Eukaryota</taxon>
        <taxon>Fungi</taxon>
        <taxon>Dikarya</taxon>
        <taxon>Ascomycota</taxon>
        <taxon>Pezizomycotina</taxon>
        <taxon>Sordariomycetes</taxon>
        <taxon>Xylariomycetidae</taxon>
        <taxon>Amphisphaeriales</taxon>
        <taxon>Sporocadaceae</taxon>
        <taxon>Pestalotiopsis</taxon>
    </lineage>
</organism>
<comment type="subcellular location">
    <subcellularLocation>
        <location evidence="1">Endoplasmic reticulum</location>
    </subcellularLocation>
</comment>
<dbReference type="FunCoup" id="W3XEN1">
    <property type="interactions" value="118"/>
</dbReference>
<dbReference type="PRINTS" id="PR00081">
    <property type="entry name" value="GDHRDH"/>
</dbReference>